<dbReference type="InterPro" id="IPR007484">
    <property type="entry name" value="Peptidase_M28"/>
</dbReference>
<feature type="chain" id="PRO_5045983882" description="PKD domain-containing protein" evidence="2">
    <location>
        <begin position="30"/>
        <end position="596"/>
    </location>
</feature>
<dbReference type="InterPro" id="IPR035986">
    <property type="entry name" value="PKD_dom_sf"/>
</dbReference>
<sequence>MSDRVQRVFICAMLFLGSTLIAISNPVHAHSAVTQQSTNAAIPVVEPDYIYNQLYTMATSFQHRESGYDKQLPVSINGHDEFANYWSQEILRNLQGFGAATYHDNFPLRGWRSRPSTTPATNVEVTVPGAIHPEQVIIIGCHYDGMATSTQSANDDASGCAIELGIARALGTYWQQQHVAPQRTLRFVLFDTEEQGLYGSYHYVNATVNGDLKNIVAMFNEEQNGIAYPLRYLGQLQNALMPFYIELSPVTGPQSAQIKQFRALMATAVPAVFQQMRTLGVQTLSYHDKNKNDVLQPIFTPNQMNNVKQEDDKIGSSDQVPFTQAGIPCATFVGNSTYYKYNAPAGSYPYDQPTDTIQLMNTFASGNSTKSAALTLALSLPAMLTTWMLQQPSMLGETASNGYPLTTIGDISRLQTGGNLLFSAQTARSLKQESAPTYHWDFGDGQSASGMTVHHTYTSDGNYTLTLTVTSHAAVQRITKGLIVSTHNPTYPNQYDHFYATGIPPRNATVTLPAPDETLSDKVQLAPHALWTATLTSGPTGAEKAHLQQATTAPLSSNKKESMIPEPFHFLIIVLVLLLIPGIIGSVLLRKRRQPD</sequence>
<keyword evidence="1" id="KW-0472">Membrane</keyword>
<keyword evidence="2" id="KW-0732">Signal</keyword>
<evidence type="ECO:0000259" key="3">
    <source>
        <dbReference type="PROSITE" id="PS50093"/>
    </source>
</evidence>
<evidence type="ECO:0000256" key="1">
    <source>
        <dbReference type="SAM" id="Phobius"/>
    </source>
</evidence>
<evidence type="ECO:0000313" key="5">
    <source>
        <dbReference type="Proteomes" id="UP000635565"/>
    </source>
</evidence>
<dbReference type="Pfam" id="PF04389">
    <property type="entry name" value="Peptidase_M28"/>
    <property type="match status" value="1"/>
</dbReference>
<dbReference type="CDD" id="cd00146">
    <property type="entry name" value="PKD"/>
    <property type="match status" value="1"/>
</dbReference>
<keyword evidence="1" id="KW-1133">Transmembrane helix</keyword>
<dbReference type="InterPro" id="IPR013783">
    <property type="entry name" value="Ig-like_fold"/>
</dbReference>
<proteinExistence type="predicted"/>
<reference evidence="4 5" key="1">
    <citation type="journal article" date="2021" name="Int. J. Syst. Evol. Microbiol.">
        <title>Reticulibacter mediterranei gen. nov., sp. nov., within the new family Reticulibacteraceae fam. nov., and Ktedonospora formicarum gen. nov., sp. nov., Ktedonobacter robiniae sp. nov., Dictyobacter formicarum sp. nov. and Dictyobacter arantiisoli sp. nov., belonging to the class Ktedonobacteria.</title>
        <authorList>
            <person name="Yabe S."/>
            <person name="Zheng Y."/>
            <person name="Wang C.M."/>
            <person name="Sakai Y."/>
            <person name="Abe K."/>
            <person name="Yokota A."/>
            <person name="Donadio S."/>
            <person name="Cavaletti L."/>
            <person name="Monciardini P."/>
        </authorList>
    </citation>
    <scope>NUCLEOTIDE SEQUENCE [LARGE SCALE GENOMIC DNA]</scope>
    <source>
        <strain evidence="4 5">SOSP1-9</strain>
    </source>
</reference>
<feature type="signal peptide" evidence="2">
    <location>
        <begin position="1"/>
        <end position="29"/>
    </location>
</feature>
<dbReference type="PROSITE" id="PS50093">
    <property type="entry name" value="PKD"/>
    <property type="match status" value="1"/>
</dbReference>
<keyword evidence="5" id="KW-1185">Reference proteome</keyword>
<protein>
    <recommendedName>
        <fullName evidence="3">PKD domain-containing protein</fullName>
    </recommendedName>
</protein>
<evidence type="ECO:0000313" key="4">
    <source>
        <dbReference type="EMBL" id="GHO84287.1"/>
    </source>
</evidence>
<dbReference type="EMBL" id="BNJJ01000005">
    <property type="protein sequence ID" value="GHO84287.1"/>
    <property type="molecule type" value="Genomic_DNA"/>
</dbReference>
<feature type="transmembrane region" description="Helical" evidence="1">
    <location>
        <begin position="568"/>
        <end position="589"/>
    </location>
</feature>
<gene>
    <name evidence="4" type="ORF">KSZ_22930</name>
</gene>
<organism evidence="4 5">
    <name type="scientific">Dictyobacter formicarum</name>
    <dbReference type="NCBI Taxonomy" id="2778368"/>
    <lineage>
        <taxon>Bacteria</taxon>
        <taxon>Bacillati</taxon>
        <taxon>Chloroflexota</taxon>
        <taxon>Ktedonobacteria</taxon>
        <taxon>Ktedonobacterales</taxon>
        <taxon>Dictyobacteraceae</taxon>
        <taxon>Dictyobacter</taxon>
    </lineage>
</organism>
<dbReference type="Pfam" id="PF18911">
    <property type="entry name" value="PKD_4"/>
    <property type="match status" value="1"/>
</dbReference>
<keyword evidence="1" id="KW-0812">Transmembrane</keyword>
<dbReference type="PANTHER" id="PTHR12147">
    <property type="entry name" value="METALLOPEPTIDASE M28 FAMILY MEMBER"/>
    <property type="match status" value="1"/>
</dbReference>
<dbReference type="InterPro" id="IPR045175">
    <property type="entry name" value="M28_fam"/>
</dbReference>
<dbReference type="InterPro" id="IPR000601">
    <property type="entry name" value="PKD_dom"/>
</dbReference>
<evidence type="ECO:0000256" key="2">
    <source>
        <dbReference type="SAM" id="SignalP"/>
    </source>
</evidence>
<feature type="domain" description="PKD" evidence="3">
    <location>
        <begin position="437"/>
        <end position="474"/>
    </location>
</feature>
<dbReference type="InterPro" id="IPR022409">
    <property type="entry name" value="PKD/Chitinase_dom"/>
</dbReference>
<dbReference type="SMART" id="SM00089">
    <property type="entry name" value="PKD"/>
    <property type="match status" value="1"/>
</dbReference>
<dbReference type="Gene3D" id="2.60.40.10">
    <property type="entry name" value="Immunoglobulins"/>
    <property type="match status" value="1"/>
</dbReference>
<dbReference type="Gene3D" id="3.40.630.10">
    <property type="entry name" value="Zn peptidases"/>
    <property type="match status" value="1"/>
</dbReference>
<accession>A0ABQ3VDS6</accession>
<comment type="caution">
    <text evidence="4">The sequence shown here is derived from an EMBL/GenBank/DDBJ whole genome shotgun (WGS) entry which is preliminary data.</text>
</comment>
<name>A0ABQ3VDS6_9CHLR</name>
<dbReference type="RefSeq" id="WP_201361911.1">
    <property type="nucleotide sequence ID" value="NZ_BNJJ01000005.1"/>
</dbReference>
<dbReference type="SUPFAM" id="SSF49299">
    <property type="entry name" value="PKD domain"/>
    <property type="match status" value="1"/>
</dbReference>
<dbReference type="SUPFAM" id="SSF53187">
    <property type="entry name" value="Zn-dependent exopeptidases"/>
    <property type="match status" value="1"/>
</dbReference>
<dbReference type="PANTHER" id="PTHR12147:SF26">
    <property type="entry name" value="PEPTIDASE M28 DOMAIN-CONTAINING PROTEIN"/>
    <property type="match status" value="1"/>
</dbReference>
<dbReference type="Proteomes" id="UP000635565">
    <property type="component" value="Unassembled WGS sequence"/>
</dbReference>